<evidence type="ECO:0000256" key="8">
    <source>
        <dbReference type="ARBA" id="ARBA00025174"/>
    </source>
</evidence>
<dbReference type="PANTHER" id="PTHR11468">
    <property type="entry name" value="GLYCOGEN PHOSPHORYLASE"/>
    <property type="match status" value="1"/>
</dbReference>
<dbReference type="CDD" id="cd04300">
    <property type="entry name" value="GT35_Glycogen_Phosphorylase"/>
    <property type="match status" value="1"/>
</dbReference>
<evidence type="ECO:0000256" key="3">
    <source>
        <dbReference type="ARBA" id="ARBA00006047"/>
    </source>
</evidence>
<sequence>MEGKGLIMKINKERLKTNIEDILKIKYGKTLKNAKNHEKFNALSKSIMLLITDNWKESLNTYSKGKQAYYLSAEFLMGRALGNNLINLGIYDEIKEVLNEMDINLNEIEEIEEDAGLGNGGLGRLAACFMESSATKNLPVTGYGIRYSYGLFKQKFKDGFQIEEVDNWLKYGDPWSIRREEESVIVNFKDGKVKAVPYDTPIIGYGTKNINRLRLYKAEALQELDLELFNEQEYEKAARNKNKAEDISKVLYPNDTKREGQLLRLKQQYFFVSAALQDMINKFKENHGSDFSKFKDYHAIQLNDTHPVVAIPELMRILIDEEGLDFEKAWDTVHNVFSYTNHTILREALEQWDVDLYKSILPRVYQIIKEINKKFIKELGSLGYGYERINSMKIIYKNRISMAWLAIYATHATNGVAKLHTDILKYQELKDWYEIYPERFLNKTNGITQRRWLKLCNKGLSNLITKLLGGDEWVTNLTMLKNLEKYKDDEIVLNKLLEIKHSNKERLAKYIEENEGIKINPNSIFDIQIKRLHEYKRQLLNAFHILDLYYRLKENPDMDIEKRTFIFGAKAAPGYFRAKGIIKFINEIAKLINNDKSINNKIKVVFVQNYRVSYGEKLFPAADISEQISTAGKEASGTGNMKFMLNGTPTIGTYDGANVEIVKEAGEENNFIFGAKVEEIEKIKDTYNPKKYYEKVPGLKKVVDTLINGTFDDGDTGMFEELYTSLLEGASWHRADNYFIFKDFDDYRKAQNKVDVEYKDRLSWAKKCLINIANAGKFSSDRTIMEYAKEIWSIDSRKIK</sequence>
<reference evidence="10 11" key="1">
    <citation type="journal article" date="2019" name="Int. J. Syst. Evol. Microbiol.">
        <title>The Global Catalogue of Microorganisms (GCM) 10K type strain sequencing project: providing services to taxonomists for standard genome sequencing and annotation.</title>
        <authorList>
            <consortium name="The Broad Institute Genomics Platform"/>
            <consortium name="The Broad Institute Genome Sequencing Center for Infectious Disease"/>
            <person name="Wu L."/>
            <person name="Ma J."/>
        </authorList>
    </citation>
    <scope>NUCLEOTIDE SEQUENCE [LARGE SCALE GENOMIC DNA]</scope>
    <source>
        <strain evidence="10 11">JCM 1407</strain>
    </source>
</reference>
<evidence type="ECO:0000256" key="4">
    <source>
        <dbReference type="ARBA" id="ARBA00022676"/>
    </source>
</evidence>
<evidence type="ECO:0000256" key="7">
    <source>
        <dbReference type="ARBA" id="ARBA00023277"/>
    </source>
</evidence>
<keyword evidence="7 9" id="KW-0119">Carbohydrate metabolism</keyword>
<evidence type="ECO:0000256" key="1">
    <source>
        <dbReference type="ARBA" id="ARBA00001275"/>
    </source>
</evidence>
<protein>
    <recommendedName>
        <fullName evidence="9">Alpha-1,4 glucan phosphorylase</fullName>
        <ecNumber evidence="9">2.4.1.1</ecNumber>
    </recommendedName>
</protein>
<name>A0ABN1JNP6_9CLOT</name>
<dbReference type="InterPro" id="IPR000811">
    <property type="entry name" value="Glyco_trans_35"/>
</dbReference>
<dbReference type="SUPFAM" id="SSF53756">
    <property type="entry name" value="UDP-Glycosyltransferase/glycogen phosphorylase"/>
    <property type="match status" value="1"/>
</dbReference>
<dbReference type="Proteomes" id="UP001501510">
    <property type="component" value="Unassembled WGS sequence"/>
</dbReference>
<accession>A0ABN1JNP6</accession>
<comment type="function">
    <text evidence="8">Phosphorylase is an important allosteric enzyme in carbohydrate metabolism. Enzymes from different sources differ in their regulatory mechanisms and in their natural substrates. However, all known phosphorylases share catalytic and structural properties.</text>
</comment>
<dbReference type="NCBIfam" id="TIGR02093">
    <property type="entry name" value="P_ylase"/>
    <property type="match status" value="1"/>
</dbReference>
<keyword evidence="4 9" id="KW-0328">Glycosyltransferase</keyword>
<comment type="similarity">
    <text evidence="3 9">Belongs to the glycogen phosphorylase family.</text>
</comment>
<evidence type="ECO:0000256" key="2">
    <source>
        <dbReference type="ARBA" id="ARBA00001933"/>
    </source>
</evidence>
<evidence type="ECO:0000256" key="5">
    <source>
        <dbReference type="ARBA" id="ARBA00022679"/>
    </source>
</evidence>
<dbReference type="PIRSF" id="PIRSF000460">
    <property type="entry name" value="Pprylas_GlgP"/>
    <property type="match status" value="1"/>
</dbReference>
<proteinExistence type="inferred from homology"/>
<comment type="function">
    <text evidence="9">Allosteric enzyme that catalyzes the rate-limiting step in glycogen catabolism, the phosphorolytic cleavage of glycogen to produce glucose-1-phosphate, and plays a central role in maintaining cellular and organismal glucose homeostasis.</text>
</comment>
<dbReference type="InterPro" id="IPR035090">
    <property type="entry name" value="Pyridoxal_P_attach_site"/>
</dbReference>
<keyword evidence="5 9" id="KW-0808">Transferase</keyword>
<keyword evidence="6 9" id="KW-0663">Pyridoxal phosphate</keyword>
<keyword evidence="11" id="KW-1185">Reference proteome</keyword>
<comment type="caution">
    <text evidence="10">The sequence shown here is derived from an EMBL/GenBank/DDBJ whole genome shotgun (WGS) entry which is preliminary data.</text>
</comment>
<dbReference type="PANTHER" id="PTHR11468:SF3">
    <property type="entry name" value="GLYCOGEN PHOSPHORYLASE, LIVER FORM"/>
    <property type="match status" value="1"/>
</dbReference>
<dbReference type="PROSITE" id="PS00102">
    <property type="entry name" value="PHOSPHORYLASE"/>
    <property type="match status" value="1"/>
</dbReference>
<comment type="catalytic activity">
    <reaction evidence="1 9">
        <text>[(1-&gt;4)-alpha-D-glucosyl](n) + phosphate = [(1-&gt;4)-alpha-D-glucosyl](n-1) + alpha-D-glucose 1-phosphate</text>
        <dbReference type="Rhea" id="RHEA:41732"/>
        <dbReference type="Rhea" id="RHEA-COMP:9584"/>
        <dbReference type="Rhea" id="RHEA-COMP:9586"/>
        <dbReference type="ChEBI" id="CHEBI:15444"/>
        <dbReference type="ChEBI" id="CHEBI:43474"/>
        <dbReference type="ChEBI" id="CHEBI:58601"/>
        <dbReference type="EC" id="2.4.1.1"/>
    </reaction>
</comment>
<evidence type="ECO:0000313" key="10">
    <source>
        <dbReference type="EMBL" id="GAA0743607.1"/>
    </source>
</evidence>
<dbReference type="EC" id="2.4.1.1" evidence="9"/>
<organism evidence="10 11">
    <name type="scientific">Clostridium oceanicum</name>
    <dbReference type="NCBI Taxonomy" id="1543"/>
    <lineage>
        <taxon>Bacteria</taxon>
        <taxon>Bacillati</taxon>
        <taxon>Bacillota</taxon>
        <taxon>Clostridia</taxon>
        <taxon>Eubacteriales</taxon>
        <taxon>Clostridiaceae</taxon>
        <taxon>Clostridium</taxon>
    </lineage>
</organism>
<gene>
    <name evidence="10" type="ORF">GCM10008906_27600</name>
</gene>
<dbReference type="EMBL" id="BAAACG010000010">
    <property type="protein sequence ID" value="GAA0743607.1"/>
    <property type="molecule type" value="Genomic_DNA"/>
</dbReference>
<dbReference type="InterPro" id="IPR011833">
    <property type="entry name" value="Glycg_phsphrylas"/>
</dbReference>
<evidence type="ECO:0000256" key="9">
    <source>
        <dbReference type="RuleBase" id="RU000587"/>
    </source>
</evidence>
<dbReference type="Pfam" id="PF00343">
    <property type="entry name" value="Phosphorylase"/>
    <property type="match status" value="1"/>
</dbReference>
<dbReference type="Gene3D" id="3.40.50.2000">
    <property type="entry name" value="Glycogen Phosphorylase B"/>
    <property type="match status" value="2"/>
</dbReference>
<comment type="cofactor">
    <cofactor evidence="2 9">
        <name>pyridoxal 5'-phosphate</name>
        <dbReference type="ChEBI" id="CHEBI:597326"/>
    </cofactor>
</comment>
<evidence type="ECO:0000256" key="6">
    <source>
        <dbReference type="ARBA" id="ARBA00022898"/>
    </source>
</evidence>
<evidence type="ECO:0000313" key="11">
    <source>
        <dbReference type="Proteomes" id="UP001501510"/>
    </source>
</evidence>